<dbReference type="Gramene" id="QL04p023166:mrna">
    <property type="protein sequence ID" value="QL04p023166:mrna"/>
    <property type="gene ID" value="QL04p023166"/>
</dbReference>
<evidence type="ECO:0008006" key="3">
    <source>
        <dbReference type="Google" id="ProtNLM"/>
    </source>
</evidence>
<dbReference type="EMBL" id="LRBV02000004">
    <property type="status" value="NOT_ANNOTATED_CDS"/>
    <property type="molecule type" value="Genomic_DNA"/>
</dbReference>
<dbReference type="Proteomes" id="UP000594261">
    <property type="component" value="Chromosome 4"/>
</dbReference>
<evidence type="ECO:0000313" key="2">
    <source>
        <dbReference type="Proteomes" id="UP000594261"/>
    </source>
</evidence>
<dbReference type="OMA" id="RACIRIH"/>
<proteinExistence type="predicted"/>
<reference evidence="1 2" key="1">
    <citation type="journal article" date="2016" name="G3 (Bethesda)">
        <title>First Draft Assembly and Annotation of the Genome of a California Endemic Oak Quercus lobata Nee (Fagaceae).</title>
        <authorList>
            <person name="Sork V.L."/>
            <person name="Fitz-Gibbon S.T."/>
            <person name="Puiu D."/>
            <person name="Crepeau M."/>
            <person name="Gugger P.F."/>
            <person name="Sherman R."/>
            <person name="Stevens K."/>
            <person name="Langley C.H."/>
            <person name="Pellegrini M."/>
            <person name="Salzberg S.L."/>
        </authorList>
    </citation>
    <scope>NUCLEOTIDE SEQUENCE [LARGE SCALE GENOMIC DNA]</scope>
    <source>
        <strain evidence="1 2">cv. SW786</strain>
    </source>
</reference>
<keyword evidence="2" id="KW-1185">Reference proteome</keyword>
<name>A0A7N2R2Q8_QUELO</name>
<accession>A0A7N2R2Q8</accession>
<reference evidence="1" key="2">
    <citation type="submission" date="2021-01" db="UniProtKB">
        <authorList>
            <consortium name="EnsemblPlants"/>
        </authorList>
    </citation>
    <scope>IDENTIFICATION</scope>
</reference>
<dbReference type="EnsemblPlants" id="QL04p023166:mrna">
    <property type="protein sequence ID" value="QL04p023166:mrna"/>
    <property type="gene ID" value="QL04p023166"/>
</dbReference>
<organism evidence="1 2">
    <name type="scientific">Quercus lobata</name>
    <name type="common">Valley oak</name>
    <dbReference type="NCBI Taxonomy" id="97700"/>
    <lineage>
        <taxon>Eukaryota</taxon>
        <taxon>Viridiplantae</taxon>
        <taxon>Streptophyta</taxon>
        <taxon>Embryophyta</taxon>
        <taxon>Tracheophyta</taxon>
        <taxon>Spermatophyta</taxon>
        <taxon>Magnoliopsida</taxon>
        <taxon>eudicotyledons</taxon>
        <taxon>Gunneridae</taxon>
        <taxon>Pentapetalae</taxon>
        <taxon>rosids</taxon>
        <taxon>fabids</taxon>
        <taxon>Fagales</taxon>
        <taxon>Fagaceae</taxon>
        <taxon>Quercus</taxon>
    </lineage>
</organism>
<evidence type="ECO:0000313" key="1">
    <source>
        <dbReference type="EnsemblPlants" id="QL04p023166:mrna"/>
    </source>
</evidence>
<dbReference type="AlphaFoldDB" id="A0A7N2R2Q8"/>
<dbReference type="InParanoid" id="A0A7N2R2Q8"/>
<protein>
    <recommendedName>
        <fullName evidence="3">RNase H type-1 domain-containing protein</fullName>
    </recommendedName>
</protein>
<sequence length="193" mass="22013">MSWEKLCAPKSCGGMGFKKLKEFNLALLAKQGWRLQQSYDSLVYKVLKAKYFPTNDFSQAVLGKSIMFAQPLVKNGLWWRLGNGDRIRIWGDKWLPKLSTFMVSSPRLFIPHDMKVGELINKEEASWKADAIDALFVPHEAEVLVQHVQRWTPPPTSCFKFNVDDAVFAELNFVGIGVIVRDWNGQFVAAMCK</sequence>